<comment type="catalytic activity">
    <reaction evidence="12">
        <text>(S)-dihydroorotate + A = orotate + AH2</text>
        <dbReference type="Rhea" id="RHEA:18073"/>
        <dbReference type="ChEBI" id="CHEBI:13193"/>
        <dbReference type="ChEBI" id="CHEBI:17499"/>
        <dbReference type="ChEBI" id="CHEBI:30839"/>
        <dbReference type="ChEBI" id="CHEBI:30864"/>
    </reaction>
</comment>
<dbReference type="PANTHER" id="PTHR48109">
    <property type="entry name" value="DIHYDROOROTATE DEHYDROGENASE (QUINONE), MITOCHONDRIAL-RELATED"/>
    <property type="match status" value="1"/>
</dbReference>
<dbReference type="NCBIfam" id="NF005574">
    <property type="entry name" value="PRK07259.1"/>
    <property type="match status" value="1"/>
</dbReference>
<feature type="binding site" evidence="12">
    <location>
        <begin position="71"/>
        <end position="75"/>
    </location>
    <ligand>
        <name>substrate</name>
    </ligand>
</feature>
<feature type="domain" description="Dihydroorotate dehydrogenase catalytic" evidence="13">
    <location>
        <begin position="7"/>
        <end position="287"/>
    </location>
</feature>
<dbReference type="InterPro" id="IPR013785">
    <property type="entry name" value="Aldolase_TIM"/>
</dbReference>
<dbReference type="Gene3D" id="3.20.20.70">
    <property type="entry name" value="Aldolase class I"/>
    <property type="match status" value="1"/>
</dbReference>
<dbReference type="PROSITE" id="PS00912">
    <property type="entry name" value="DHODEHASE_2"/>
    <property type="match status" value="1"/>
</dbReference>
<accession>A0A1M6QVV4</accession>
<feature type="active site" description="Nucleophile" evidence="12">
    <location>
        <position position="131"/>
    </location>
</feature>
<evidence type="ECO:0000256" key="8">
    <source>
        <dbReference type="ARBA" id="ARBA00022975"/>
    </source>
</evidence>
<dbReference type="GO" id="GO:0005737">
    <property type="term" value="C:cytoplasm"/>
    <property type="evidence" value="ECO:0007669"/>
    <property type="project" value="UniProtKB-SubCell"/>
</dbReference>
<keyword evidence="10" id="KW-0520">NAD</keyword>
<comment type="similarity">
    <text evidence="4 12">Belongs to the dihydroorotate dehydrogenase family. Type 1 subfamily.</text>
</comment>
<dbReference type="CDD" id="cd04740">
    <property type="entry name" value="DHOD_1B_like"/>
    <property type="match status" value="1"/>
</dbReference>
<evidence type="ECO:0000256" key="10">
    <source>
        <dbReference type="ARBA" id="ARBA00023027"/>
    </source>
</evidence>
<dbReference type="UniPathway" id="UPA00070"/>
<dbReference type="FunFam" id="3.20.20.70:FF:000027">
    <property type="entry name" value="Dihydropyrimidine dehydrogenase [NADP(+)]"/>
    <property type="match status" value="1"/>
</dbReference>
<feature type="binding site" evidence="12">
    <location>
        <position position="192"/>
    </location>
    <ligand>
        <name>FMN</name>
        <dbReference type="ChEBI" id="CHEBI:58210"/>
    </ligand>
</feature>
<feature type="binding site" evidence="12">
    <location>
        <begin position="47"/>
        <end position="48"/>
    </location>
    <ligand>
        <name>FMN</name>
        <dbReference type="ChEBI" id="CHEBI:58210"/>
    </ligand>
</feature>
<feature type="binding site" evidence="12">
    <location>
        <position position="128"/>
    </location>
    <ligand>
        <name>substrate</name>
    </ligand>
</feature>
<comment type="subcellular location">
    <subcellularLocation>
        <location evidence="2 12">Cytoplasm</location>
    </subcellularLocation>
</comment>
<keyword evidence="7 12" id="KW-0288">FMN</keyword>
<dbReference type="PROSITE" id="PS00911">
    <property type="entry name" value="DHODEHASE_1"/>
    <property type="match status" value="1"/>
</dbReference>
<dbReference type="EMBL" id="FRAJ01000012">
    <property type="protein sequence ID" value="SHK24253.1"/>
    <property type="molecule type" value="Genomic_DNA"/>
</dbReference>
<feature type="binding site" evidence="12">
    <location>
        <position position="101"/>
    </location>
    <ligand>
        <name>FMN</name>
        <dbReference type="ChEBI" id="CHEBI:58210"/>
    </ligand>
</feature>
<feature type="binding site" evidence="12">
    <location>
        <position position="166"/>
    </location>
    <ligand>
        <name>FMN</name>
        <dbReference type="ChEBI" id="CHEBI:58210"/>
    </ligand>
</feature>
<dbReference type="EC" id="1.3.-.-" evidence="12"/>
<dbReference type="Pfam" id="PF01180">
    <property type="entry name" value="DHO_dh"/>
    <property type="match status" value="1"/>
</dbReference>
<dbReference type="AlphaFoldDB" id="A0A1M6QVV4"/>
<comment type="pathway">
    <text evidence="3">Pyrimidine metabolism; UMP biosynthesis via de novo pathway; orotate from (S)-dihydroorotate (NAD(+) route): step 1/1.</text>
</comment>
<evidence type="ECO:0000256" key="12">
    <source>
        <dbReference type="HAMAP-Rule" id="MF_00224"/>
    </source>
</evidence>
<dbReference type="GO" id="GO:0006207">
    <property type="term" value="P:'de novo' pyrimidine nucleobase biosynthetic process"/>
    <property type="evidence" value="ECO:0007669"/>
    <property type="project" value="InterPro"/>
</dbReference>
<comment type="catalytic activity">
    <reaction evidence="11">
        <text>(S)-dihydroorotate + NAD(+) = orotate + NADH + H(+)</text>
        <dbReference type="Rhea" id="RHEA:13513"/>
        <dbReference type="ChEBI" id="CHEBI:15378"/>
        <dbReference type="ChEBI" id="CHEBI:30839"/>
        <dbReference type="ChEBI" id="CHEBI:30864"/>
        <dbReference type="ChEBI" id="CHEBI:57540"/>
        <dbReference type="ChEBI" id="CHEBI:57945"/>
        <dbReference type="EC" id="1.3.1.14"/>
    </reaction>
</comment>
<keyword evidence="9 12" id="KW-0560">Oxidoreductase</keyword>
<evidence type="ECO:0000313" key="15">
    <source>
        <dbReference type="Proteomes" id="UP000184082"/>
    </source>
</evidence>
<feature type="binding site" evidence="12">
    <location>
        <position position="47"/>
    </location>
    <ligand>
        <name>substrate</name>
    </ligand>
</feature>
<evidence type="ECO:0000259" key="13">
    <source>
        <dbReference type="Pfam" id="PF01180"/>
    </source>
</evidence>
<dbReference type="STRING" id="1121266.SAMN02745883_01630"/>
<dbReference type="InterPro" id="IPR024920">
    <property type="entry name" value="Dihydroorotate_DH_1"/>
</dbReference>
<dbReference type="GO" id="GO:0004589">
    <property type="term" value="F:dihydroorotate dehydrogenase (NAD+) activity"/>
    <property type="evidence" value="ECO:0007669"/>
    <property type="project" value="UniProtKB-EC"/>
</dbReference>
<dbReference type="PIRSF" id="PIRSF000164">
    <property type="entry name" value="DHO_oxidase"/>
    <property type="match status" value="1"/>
</dbReference>
<evidence type="ECO:0000256" key="9">
    <source>
        <dbReference type="ARBA" id="ARBA00023002"/>
    </source>
</evidence>
<evidence type="ECO:0000256" key="6">
    <source>
        <dbReference type="ARBA" id="ARBA00022630"/>
    </source>
</evidence>
<dbReference type="SUPFAM" id="SSF51395">
    <property type="entry name" value="FMN-linked oxidoreductases"/>
    <property type="match status" value="1"/>
</dbReference>
<dbReference type="InterPro" id="IPR033888">
    <property type="entry name" value="DHOD_1B"/>
</dbReference>
<evidence type="ECO:0000256" key="4">
    <source>
        <dbReference type="ARBA" id="ARBA00008008"/>
    </source>
</evidence>
<evidence type="ECO:0000256" key="1">
    <source>
        <dbReference type="ARBA" id="ARBA00003616"/>
    </source>
</evidence>
<evidence type="ECO:0000313" key="14">
    <source>
        <dbReference type="EMBL" id="SHK24253.1"/>
    </source>
</evidence>
<name>A0A1M6QVV4_9FIRM</name>
<comment type="cofactor">
    <cofactor evidence="12">
        <name>FMN</name>
        <dbReference type="ChEBI" id="CHEBI:58210"/>
    </cofactor>
    <text evidence="12">Binds 1 FMN per subunit.</text>
</comment>
<dbReference type="InterPro" id="IPR005720">
    <property type="entry name" value="Dihydroorotate_DH_cat"/>
</dbReference>
<dbReference type="InterPro" id="IPR050074">
    <property type="entry name" value="DHO_dehydrogenase"/>
</dbReference>
<dbReference type="InterPro" id="IPR049622">
    <property type="entry name" value="Dihydroorotate_DH_I"/>
</dbReference>
<dbReference type="InterPro" id="IPR001295">
    <property type="entry name" value="Dihydroorotate_DH_CS"/>
</dbReference>
<evidence type="ECO:0000256" key="3">
    <source>
        <dbReference type="ARBA" id="ARBA00004715"/>
    </source>
</evidence>
<feature type="binding site" evidence="12">
    <location>
        <position position="128"/>
    </location>
    <ligand>
        <name>FMN</name>
        <dbReference type="ChEBI" id="CHEBI:58210"/>
    </ligand>
</feature>
<evidence type="ECO:0000256" key="7">
    <source>
        <dbReference type="ARBA" id="ARBA00022643"/>
    </source>
</evidence>
<organism evidence="14 15">
    <name type="scientific">Caminicella sporogenes DSM 14501</name>
    <dbReference type="NCBI Taxonomy" id="1121266"/>
    <lineage>
        <taxon>Bacteria</taxon>
        <taxon>Bacillati</taxon>
        <taxon>Bacillota</taxon>
        <taxon>Clostridia</taxon>
        <taxon>Peptostreptococcales</taxon>
        <taxon>Caminicellaceae</taxon>
        <taxon>Caminicella</taxon>
    </lineage>
</organism>
<evidence type="ECO:0000256" key="11">
    <source>
        <dbReference type="ARBA" id="ARBA00048996"/>
    </source>
</evidence>
<gene>
    <name evidence="12" type="primary">pyrD</name>
    <name evidence="14" type="ORF">SAMN02745883_01630</name>
</gene>
<protein>
    <recommendedName>
        <fullName evidence="12">Dihydroorotate dehydrogenase</fullName>
        <shortName evidence="12">DHOD</shortName>
        <shortName evidence="12">DHODase</shortName>
        <shortName evidence="12">DHOdehase</shortName>
        <ecNumber evidence="12">1.3.-.-</ecNumber>
    </recommendedName>
</protein>
<keyword evidence="8 12" id="KW-0665">Pyrimidine biosynthesis</keyword>
<evidence type="ECO:0000256" key="5">
    <source>
        <dbReference type="ARBA" id="ARBA00022490"/>
    </source>
</evidence>
<feature type="binding site" evidence="12">
    <location>
        <position position="218"/>
    </location>
    <ligand>
        <name>FMN</name>
        <dbReference type="ChEBI" id="CHEBI:58210"/>
    </ligand>
</feature>
<proteinExistence type="inferred from homology"/>
<dbReference type="InterPro" id="IPR012135">
    <property type="entry name" value="Dihydroorotate_DH_1_2"/>
</dbReference>
<keyword evidence="6 12" id="KW-0285">Flavoprotein</keyword>
<comment type="function">
    <text evidence="1">Catalyzes the conversion of dihydroorotate to orotate with NAD(+) as electron acceptor.</text>
</comment>
<dbReference type="PANTHER" id="PTHR48109:SF1">
    <property type="entry name" value="DIHYDROOROTATE DEHYDROGENASE (FUMARATE)"/>
    <property type="match status" value="1"/>
</dbReference>
<dbReference type="RefSeq" id="WP_072967419.1">
    <property type="nucleotide sequence ID" value="NZ_FRAJ01000012.1"/>
</dbReference>
<feature type="binding site" evidence="12">
    <location>
        <begin position="244"/>
        <end position="245"/>
    </location>
    <ligand>
        <name>FMN</name>
        <dbReference type="ChEBI" id="CHEBI:58210"/>
    </ligand>
</feature>
<feature type="binding site" evidence="12">
    <location>
        <begin position="193"/>
        <end position="194"/>
    </location>
    <ligand>
        <name>substrate</name>
    </ligand>
</feature>
<feature type="binding site" evidence="12">
    <location>
        <begin position="266"/>
        <end position="267"/>
    </location>
    <ligand>
        <name>FMN</name>
        <dbReference type="ChEBI" id="CHEBI:58210"/>
    </ligand>
</feature>
<dbReference type="NCBIfam" id="TIGR01037">
    <property type="entry name" value="pyrD_sub1_fam"/>
    <property type="match status" value="1"/>
</dbReference>
<sequence>MSNINMSVDLNGLKLKNPVTVASGTFGFGREFADYIDLNKIGAISVKGLTLEERKGNPTPRVAETPMGMLNSVGLQNPGVEYFIKYELPFLKQFDTKIIANINGNTIEEYCKIANILSKTSVNSLELNISCPNVKKGGVSFGREPEMVYEITKKVREYCSKHLIVKLSPNVKDIREIAKAAEEGGADCISLINTLIGMAVDIEKETTILARGIGGLSGPAIKPVAVRMVYEVYNTVSIPIIGMGGIMNYKDAVEFFLVGASAISIGTGNLINPYITMEILNGIENHLKTKNYTSVKDIVGKIKIPSA</sequence>
<feature type="binding site" evidence="12">
    <location>
        <position position="23"/>
    </location>
    <ligand>
        <name>FMN</name>
        <dbReference type="ChEBI" id="CHEBI:58210"/>
    </ligand>
</feature>
<evidence type="ECO:0000256" key="2">
    <source>
        <dbReference type="ARBA" id="ARBA00004496"/>
    </source>
</evidence>
<keyword evidence="15" id="KW-1185">Reference proteome</keyword>
<dbReference type="Proteomes" id="UP000184082">
    <property type="component" value="Unassembled WGS sequence"/>
</dbReference>
<dbReference type="HAMAP" id="MF_00224">
    <property type="entry name" value="DHO_dh_type1"/>
    <property type="match status" value="1"/>
</dbReference>
<dbReference type="GO" id="GO:0044205">
    <property type="term" value="P:'de novo' UMP biosynthetic process"/>
    <property type="evidence" value="ECO:0007669"/>
    <property type="project" value="UniProtKB-UniRule"/>
</dbReference>
<keyword evidence="5 12" id="KW-0963">Cytoplasm</keyword>
<reference evidence="14 15" key="1">
    <citation type="submission" date="2016-11" db="EMBL/GenBank/DDBJ databases">
        <authorList>
            <person name="Jaros S."/>
            <person name="Januszkiewicz K."/>
            <person name="Wedrychowicz H."/>
        </authorList>
    </citation>
    <scope>NUCLEOTIDE SEQUENCE [LARGE SCALE GENOMIC DNA]</scope>
    <source>
        <strain evidence="14 15">DSM 14501</strain>
    </source>
</reference>